<accession>A0A6C0JMM5</accession>
<dbReference type="CDD" id="cd05239">
    <property type="entry name" value="GDP_FS_SDR_e"/>
    <property type="match status" value="1"/>
</dbReference>
<keyword evidence="2" id="KW-0521">NADP</keyword>
<dbReference type="InterPro" id="IPR028614">
    <property type="entry name" value="GDP_fucose/colitose_synth"/>
</dbReference>
<dbReference type="Pfam" id="PF01370">
    <property type="entry name" value="Epimerase"/>
    <property type="match status" value="1"/>
</dbReference>
<dbReference type="SUPFAM" id="SSF51735">
    <property type="entry name" value="NAD(P)-binding Rossmann-fold domains"/>
    <property type="match status" value="1"/>
</dbReference>
<organism evidence="6">
    <name type="scientific">viral metagenome</name>
    <dbReference type="NCBI Taxonomy" id="1070528"/>
    <lineage>
        <taxon>unclassified sequences</taxon>
        <taxon>metagenomes</taxon>
        <taxon>organismal metagenomes</taxon>
    </lineage>
</organism>
<evidence type="ECO:0000313" key="6">
    <source>
        <dbReference type="EMBL" id="QHU04924.1"/>
    </source>
</evidence>
<evidence type="ECO:0000256" key="4">
    <source>
        <dbReference type="ARBA" id="ARBA00023235"/>
    </source>
</evidence>
<dbReference type="EMBL" id="MN740405">
    <property type="protein sequence ID" value="QHU04924.1"/>
    <property type="molecule type" value="Genomic_DNA"/>
</dbReference>
<dbReference type="Gene3D" id="3.90.25.10">
    <property type="entry name" value="UDP-galactose 4-epimerase, domain 1"/>
    <property type="match status" value="1"/>
</dbReference>
<evidence type="ECO:0000256" key="2">
    <source>
        <dbReference type="ARBA" id="ARBA00022857"/>
    </source>
</evidence>
<feature type="domain" description="NAD-dependent epimerase/dehydratase" evidence="5">
    <location>
        <begin position="6"/>
        <end position="234"/>
    </location>
</feature>
<dbReference type="AlphaFoldDB" id="A0A6C0JMM5"/>
<dbReference type="InterPro" id="IPR036291">
    <property type="entry name" value="NAD(P)-bd_dom_sf"/>
</dbReference>
<dbReference type="GO" id="GO:0016853">
    <property type="term" value="F:isomerase activity"/>
    <property type="evidence" value="ECO:0007669"/>
    <property type="project" value="UniProtKB-KW"/>
</dbReference>
<evidence type="ECO:0000259" key="5">
    <source>
        <dbReference type="Pfam" id="PF01370"/>
    </source>
</evidence>
<dbReference type="GO" id="GO:0050577">
    <property type="term" value="F:GDP-L-fucose synthase activity"/>
    <property type="evidence" value="ECO:0007669"/>
    <property type="project" value="TreeGrafter"/>
</dbReference>
<comment type="similarity">
    <text evidence="1">Belongs to the NAD(P)-dependent epimerase/dehydratase family. Fucose synthase subfamily.</text>
</comment>
<evidence type="ECO:0000256" key="3">
    <source>
        <dbReference type="ARBA" id="ARBA00023002"/>
    </source>
</evidence>
<name>A0A6C0JMM5_9ZZZZ</name>
<keyword evidence="4" id="KW-0413">Isomerase</keyword>
<sequence length="335" mass="37599">MSKPIILVTGGSGLVGNAINHIWKESAIYQNNNTYSIVSISSKDYDLTSSQETKAMFEKHKPTHVIHLAACVGGLYKNMNQKIAMFENNLAINNNVIKYAYESGVKNMIACLSTCIFPDKPKTAEQCLIDETMLHDGPPHFSNDAYAYAKRMLEVQCRIYNESKGTNYVCVIPTNIYGPYDNFHLEDAHVLPALIHKCFLAKLNNENFVVRGSGTPLRQFIYSHDLAKLILSILFIGNEDPNSKMGAMGAIGPIILSVPEEDEISIGEVANLIAKKFDYQDKMVFDSSFSDGQYKKTASNKKLMSFFPEFDFFPIENGISDTIDWFLVNQDIVRK</sequence>
<dbReference type="HAMAP" id="MF_00956">
    <property type="entry name" value="GDP_fucose_synth"/>
    <property type="match status" value="1"/>
</dbReference>
<dbReference type="Gene3D" id="3.40.50.720">
    <property type="entry name" value="NAD(P)-binding Rossmann-like Domain"/>
    <property type="match status" value="1"/>
</dbReference>
<keyword evidence="3" id="KW-0560">Oxidoreductase</keyword>
<dbReference type="PANTHER" id="PTHR43238:SF1">
    <property type="entry name" value="GDP-L-FUCOSE SYNTHASE"/>
    <property type="match status" value="1"/>
</dbReference>
<evidence type="ECO:0000256" key="1">
    <source>
        <dbReference type="ARBA" id="ARBA00005959"/>
    </source>
</evidence>
<reference evidence="6" key="1">
    <citation type="journal article" date="2020" name="Nature">
        <title>Giant virus diversity and host interactions through global metagenomics.</title>
        <authorList>
            <person name="Schulz F."/>
            <person name="Roux S."/>
            <person name="Paez-Espino D."/>
            <person name="Jungbluth S."/>
            <person name="Walsh D.A."/>
            <person name="Denef V.J."/>
            <person name="McMahon K.D."/>
            <person name="Konstantinidis K.T."/>
            <person name="Eloe-Fadrosh E.A."/>
            <person name="Kyrpides N.C."/>
            <person name="Woyke T."/>
        </authorList>
    </citation>
    <scope>NUCLEOTIDE SEQUENCE</scope>
    <source>
        <strain evidence="6">GVMAG-M-3300027708-5</strain>
    </source>
</reference>
<proteinExistence type="inferred from homology"/>
<dbReference type="PANTHER" id="PTHR43238">
    <property type="entry name" value="GDP-L-FUCOSE SYNTHASE"/>
    <property type="match status" value="1"/>
</dbReference>
<protein>
    <recommendedName>
        <fullName evidence="5">NAD-dependent epimerase/dehydratase domain-containing protein</fullName>
    </recommendedName>
</protein>
<dbReference type="InterPro" id="IPR001509">
    <property type="entry name" value="Epimerase_deHydtase"/>
</dbReference>